<feature type="compositionally biased region" description="Basic and acidic residues" evidence="1">
    <location>
        <begin position="40"/>
        <end position="73"/>
    </location>
</feature>
<accession>A0AA39M054</accession>
<protein>
    <submittedName>
        <fullName evidence="2">Uncharacterized protein</fullName>
    </submittedName>
</protein>
<dbReference type="Proteomes" id="UP001175271">
    <property type="component" value="Unassembled WGS sequence"/>
</dbReference>
<comment type="caution">
    <text evidence="2">The sequence shown here is derived from an EMBL/GenBank/DDBJ whole genome shotgun (WGS) entry which is preliminary data.</text>
</comment>
<sequence length="112" mass="12790">MSANAKDLSAEMKELFRAHASTAGDWCNVVDDEICQTKQEQQRVKEKKAEGEEKTKKKKDVPTKGRTEKERKDKKDKKEKKKPSSTQSNIFGGAKPVDTSTKFMLMAERLKR</sequence>
<evidence type="ECO:0000256" key="1">
    <source>
        <dbReference type="SAM" id="MobiDB-lite"/>
    </source>
</evidence>
<evidence type="ECO:0000313" key="3">
    <source>
        <dbReference type="Proteomes" id="UP001175271"/>
    </source>
</evidence>
<feature type="region of interest" description="Disordered" evidence="1">
    <location>
        <begin position="38"/>
        <end position="99"/>
    </location>
</feature>
<evidence type="ECO:0000313" key="2">
    <source>
        <dbReference type="EMBL" id="KAK0415745.1"/>
    </source>
</evidence>
<dbReference type="EMBL" id="JAUCMV010000002">
    <property type="protein sequence ID" value="KAK0415745.1"/>
    <property type="molecule type" value="Genomic_DNA"/>
</dbReference>
<proteinExistence type="predicted"/>
<organism evidence="2 3">
    <name type="scientific">Steinernema hermaphroditum</name>
    <dbReference type="NCBI Taxonomy" id="289476"/>
    <lineage>
        <taxon>Eukaryota</taxon>
        <taxon>Metazoa</taxon>
        <taxon>Ecdysozoa</taxon>
        <taxon>Nematoda</taxon>
        <taxon>Chromadorea</taxon>
        <taxon>Rhabditida</taxon>
        <taxon>Tylenchina</taxon>
        <taxon>Panagrolaimomorpha</taxon>
        <taxon>Strongyloidoidea</taxon>
        <taxon>Steinernematidae</taxon>
        <taxon>Steinernema</taxon>
    </lineage>
</organism>
<reference evidence="2" key="1">
    <citation type="submission" date="2023-06" db="EMBL/GenBank/DDBJ databases">
        <title>Genomic analysis of the entomopathogenic nematode Steinernema hermaphroditum.</title>
        <authorList>
            <person name="Schwarz E.M."/>
            <person name="Heppert J.K."/>
            <person name="Baniya A."/>
            <person name="Schwartz H.T."/>
            <person name="Tan C.-H."/>
            <person name="Antoshechkin I."/>
            <person name="Sternberg P.W."/>
            <person name="Goodrich-Blair H."/>
            <person name="Dillman A.R."/>
        </authorList>
    </citation>
    <scope>NUCLEOTIDE SEQUENCE</scope>
    <source>
        <strain evidence="2">PS9179</strain>
        <tissue evidence="2">Whole animal</tissue>
    </source>
</reference>
<name>A0AA39M054_9BILA</name>
<feature type="compositionally biased region" description="Basic residues" evidence="1">
    <location>
        <begin position="74"/>
        <end position="83"/>
    </location>
</feature>
<gene>
    <name evidence="2" type="ORF">QR680_012097</name>
</gene>
<keyword evidence="3" id="KW-1185">Reference proteome</keyword>
<dbReference type="AlphaFoldDB" id="A0AA39M054"/>